<dbReference type="Gene3D" id="1.10.260.40">
    <property type="entry name" value="lambda repressor-like DNA-binding domains"/>
    <property type="match status" value="1"/>
</dbReference>
<evidence type="ECO:0000256" key="2">
    <source>
        <dbReference type="ARBA" id="ARBA00023125"/>
    </source>
</evidence>
<dbReference type="SMART" id="SM00354">
    <property type="entry name" value="HTH_LACI"/>
    <property type="match status" value="1"/>
</dbReference>
<organism evidence="5 6">
    <name type="scientific">Paenochrobactrum glaciei</name>
    <dbReference type="NCBI Taxonomy" id="486407"/>
    <lineage>
        <taxon>Bacteria</taxon>
        <taxon>Pseudomonadati</taxon>
        <taxon>Pseudomonadota</taxon>
        <taxon>Alphaproteobacteria</taxon>
        <taxon>Hyphomicrobiales</taxon>
        <taxon>Brucellaceae</taxon>
        <taxon>Paenochrobactrum</taxon>
    </lineage>
</organism>
<evidence type="ECO:0000256" key="3">
    <source>
        <dbReference type="ARBA" id="ARBA00023163"/>
    </source>
</evidence>
<evidence type="ECO:0000256" key="1">
    <source>
        <dbReference type="ARBA" id="ARBA00023015"/>
    </source>
</evidence>
<protein>
    <submittedName>
        <fullName evidence="5">Substrate-binding domain-containing protein</fullName>
    </submittedName>
</protein>
<keyword evidence="2" id="KW-0238">DNA-binding</keyword>
<evidence type="ECO:0000313" key="6">
    <source>
        <dbReference type="Proteomes" id="UP001424441"/>
    </source>
</evidence>
<keyword evidence="1" id="KW-0805">Transcription regulation</keyword>
<keyword evidence="6" id="KW-1185">Reference proteome</keyword>
<dbReference type="InterPro" id="IPR000843">
    <property type="entry name" value="HTH_LacI"/>
</dbReference>
<dbReference type="SUPFAM" id="SSF47413">
    <property type="entry name" value="lambda repressor-like DNA-binding domains"/>
    <property type="match status" value="1"/>
</dbReference>
<dbReference type="Pfam" id="PF00356">
    <property type="entry name" value="LacI"/>
    <property type="match status" value="1"/>
</dbReference>
<name>A0ABP3RB48_9HYPH</name>
<dbReference type="Pfam" id="PF00532">
    <property type="entry name" value="Peripla_BP_1"/>
    <property type="match status" value="1"/>
</dbReference>
<sequence>MEDASRHHEATIKDVAHLAGCGIASVSRVVNNKGQVSPQLRAKVLKAAAELGFEISDLGRSLRSRKTQTIGCVVPSISNPVYSAAVQGIQDVAVENGQQLLLSCSNYDPEQELKAVRNLISKRVDAMVLTVSDAQNSAALDLLRSRGLPYRLLFNSGPDLSLDCGVDNYEAARHVGQAFSKMGHQHLGYVALRLNRSDRSAQRLSGLKAACEALMLAEPAILEVDENSVFLTTQLQTFLNNHPEITGIFASNDQLAIAIIATLRQLGKKVPQDISIIGFDGIDFGLMMEPTLATIVTYPYEMGRNVAGLVQAEQNNTTQSFSPIEVGFEYRPGGSLGPVSY</sequence>
<dbReference type="InterPro" id="IPR028082">
    <property type="entry name" value="Peripla_BP_I"/>
</dbReference>
<dbReference type="InterPro" id="IPR010982">
    <property type="entry name" value="Lambda_DNA-bd_dom_sf"/>
</dbReference>
<proteinExistence type="predicted"/>
<dbReference type="Gene3D" id="3.40.50.2300">
    <property type="match status" value="2"/>
</dbReference>
<evidence type="ECO:0000259" key="4">
    <source>
        <dbReference type="PROSITE" id="PS50932"/>
    </source>
</evidence>
<dbReference type="PROSITE" id="PS50932">
    <property type="entry name" value="HTH_LACI_2"/>
    <property type="match status" value="1"/>
</dbReference>
<keyword evidence="3" id="KW-0804">Transcription</keyword>
<dbReference type="PANTHER" id="PTHR30146">
    <property type="entry name" value="LACI-RELATED TRANSCRIPTIONAL REPRESSOR"/>
    <property type="match status" value="1"/>
</dbReference>
<dbReference type="EMBL" id="BAAADE010000003">
    <property type="protein sequence ID" value="GAA0606339.1"/>
    <property type="molecule type" value="Genomic_DNA"/>
</dbReference>
<comment type="caution">
    <text evidence="5">The sequence shown here is derived from an EMBL/GenBank/DDBJ whole genome shotgun (WGS) entry which is preliminary data.</text>
</comment>
<reference evidence="6" key="1">
    <citation type="journal article" date="2019" name="Int. J. Syst. Evol. Microbiol.">
        <title>The Global Catalogue of Microorganisms (GCM) 10K type strain sequencing project: providing services to taxonomists for standard genome sequencing and annotation.</title>
        <authorList>
            <consortium name="The Broad Institute Genomics Platform"/>
            <consortium name="The Broad Institute Genome Sequencing Center for Infectious Disease"/>
            <person name="Wu L."/>
            <person name="Ma J."/>
        </authorList>
    </citation>
    <scope>NUCLEOTIDE SEQUENCE [LARGE SCALE GENOMIC DNA]</scope>
    <source>
        <strain evidence="6">JCM 15115</strain>
    </source>
</reference>
<dbReference type="Proteomes" id="UP001424441">
    <property type="component" value="Unassembled WGS sequence"/>
</dbReference>
<dbReference type="CDD" id="cd01392">
    <property type="entry name" value="HTH_LacI"/>
    <property type="match status" value="1"/>
</dbReference>
<dbReference type="InterPro" id="IPR001761">
    <property type="entry name" value="Peripla_BP/Lac1_sug-bd_dom"/>
</dbReference>
<gene>
    <name evidence="5" type="ORF">GCM10008943_22440</name>
</gene>
<evidence type="ECO:0000313" key="5">
    <source>
        <dbReference type="EMBL" id="GAA0606339.1"/>
    </source>
</evidence>
<dbReference type="SUPFAM" id="SSF53822">
    <property type="entry name" value="Periplasmic binding protein-like I"/>
    <property type="match status" value="1"/>
</dbReference>
<feature type="domain" description="HTH lacI-type" evidence="4">
    <location>
        <begin position="10"/>
        <end position="64"/>
    </location>
</feature>
<dbReference type="PANTHER" id="PTHR30146:SF109">
    <property type="entry name" value="HTH-TYPE TRANSCRIPTIONAL REGULATOR GALS"/>
    <property type="match status" value="1"/>
</dbReference>
<dbReference type="RefSeq" id="WP_343805535.1">
    <property type="nucleotide sequence ID" value="NZ_BAAADE010000003.1"/>
</dbReference>
<accession>A0ABP3RB48</accession>